<keyword evidence="2" id="KW-1185">Reference proteome</keyword>
<reference evidence="1" key="1">
    <citation type="submission" date="2022-11" db="EMBL/GenBank/DDBJ databases">
        <title>Genome Sequence of Boeremia exigua.</title>
        <authorList>
            <person name="Buettner E."/>
        </authorList>
    </citation>
    <scope>NUCLEOTIDE SEQUENCE</scope>
    <source>
        <strain evidence="1">CU02</strain>
    </source>
</reference>
<sequence>MLCDHAALTAAHSSSHTAAPAAVTYRPHRLLPTLDEAPHPNLAVANLTTPGPHHADLHHPHVPPSTMNRQA</sequence>
<organism evidence="1 2">
    <name type="scientific">Boeremia exigua</name>
    <dbReference type="NCBI Taxonomy" id="749465"/>
    <lineage>
        <taxon>Eukaryota</taxon>
        <taxon>Fungi</taxon>
        <taxon>Dikarya</taxon>
        <taxon>Ascomycota</taxon>
        <taxon>Pezizomycotina</taxon>
        <taxon>Dothideomycetes</taxon>
        <taxon>Pleosporomycetidae</taxon>
        <taxon>Pleosporales</taxon>
        <taxon>Pleosporineae</taxon>
        <taxon>Didymellaceae</taxon>
        <taxon>Boeremia</taxon>
    </lineage>
</organism>
<comment type="caution">
    <text evidence="1">The sequence shown here is derived from an EMBL/GenBank/DDBJ whole genome shotgun (WGS) entry which is preliminary data.</text>
</comment>
<accession>A0ACC2HQZ5</accession>
<gene>
    <name evidence="1" type="ORF">OPT61_g10182</name>
</gene>
<name>A0ACC2HQZ5_9PLEO</name>
<evidence type="ECO:0000313" key="2">
    <source>
        <dbReference type="Proteomes" id="UP001153331"/>
    </source>
</evidence>
<dbReference type="EMBL" id="JAPHNI010001506">
    <property type="protein sequence ID" value="KAJ8105430.1"/>
    <property type="molecule type" value="Genomic_DNA"/>
</dbReference>
<protein>
    <submittedName>
        <fullName evidence="1">Uncharacterized protein</fullName>
    </submittedName>
</protein>
<dbReference type="Proteomes" id="UP001153331">
    <property type="component" value="Unassembled WGS sequence"/>
</dbReference>
<proteinExistence type="predicted"/>
<evidence type="ECO:0000313" key="1">
    <source>
        <dbReference type="EMBL" id="KAJ8105430.1"/>
    </source>
</evidence>